<name>A0A026X5Q8_OOCBI</name>
<gene>
    <name evidence="1" type="ORF">X777_07616</name>
</gene>
<evidence type="ECO:0000313" key="1">
    <source>
        <dbReference type="EMBL" id="EZA62799.1"/>
    </source>
</evidence>
<protein>
    <submittedName>
        <fullName evidence="1">Uncharacterized protein</fullName>
    </submittedName>
</protein>
<reference evidence="1 2" key="1">
    <citation type="journal article" date="2014" name="Curr. Biol.">
        <title>The genome of the clonal raider ant Cerapachys biroi.</title>
        <authorList>
            <person name="Oxley P.R."/>
            <person name="Ji L."/>
            <person name="Fetter-Pruneda I."/>
            <person name="McKenzie S.K."/>
            <person name="Li C."/>
            <person name="Hu H."/>
            <person name="Zhang G."/>
            <person name="Kronauer D.J."/>
        </authorList>
    </citation>
    <scope>NUCLEOTIDE SEQUENCE [LARGE SCALE GENOMIC DNA]</scope>
</reference>
<keyword evidence="2" id="KW-1185">Reference proteome</keyword>
<evidence type="ECO:0000313" key="2">
    <source>
        <dbReference type="Proteomes" id="UP000053097"/>
    </source>
</evidence>
<accession>A0A026X5Q8</accession>
<organism evidence="1 2">
    <name type="scientific">Ooceraea biroi</name>
    <name type="common">Clonal raider ant</name>
    <name type="synonym">Cerapachys biroi</name>
    <dbReference type="NCBI Taxonomy" id="2015173"/>
    <lineage>
        <taxon>Eukaryota</taxon>
        <taxon>Metazoa</taxon>
        <taxon>Ecdysozoa</taxon>
        <taxon>Arthropoda</taxon>
        <taxon>Hexapoda</taxon>
        <taxon>Insecta</taxon>
        <taxon>Pterygota</taxon>
        <taxon>Neoptera</taxon>
        <taxon>Endopterygota</taxon>
        <taxon>Hymenoptera</taxon>
        <taxon>Apocrita</taxon>
        <taxon>Aculeata</taxon>
        <taxon>Formicoidea</taxon>
        <taxon>Formicidae</taxon>
        <taxon>Dorylinae</taxon>
        <taxon>Ooceraea</taxon>
    </lineage>
</organism>
<dbReference type="EMBL" id="KK107019">
    <property type="protein sequence ID" value="EZA62799.1"/>
    <property type="molecule type" value="Genomic_DNA"/>
</dbReference>
<dbReference type="AlphaFoldDB" id="A0A026X5Q8"/>
<sequence length="48" mass="5646">MVQVVAETGYQKTEDLQIGHEPFHLASFQHREHRLRHVQRVPPIVMLS</sequence>
<proteinExistence type="predicted"/>
<dbReference type="Proteomes" id="UP000053097">
    <property type="component" value="Unassembled WGS sequence"/>
</dbReference>